<evidence type="ECO:0000256" key="7">
    <source>
        <dbReference type="ARBA" id="ARBA00023136"/>
    </source>
</evidence>
<sequence length="195" mass="21296">MRSTKLQSSRLLKLIILALLGTISLLLFFLNFPVLPGFGYLKIDFSDIPALIAGFIFSPLAGVIVEAIKNILYAAIGGGEPVGIASNFLAGVMFVVPAAYLYHKFKGVKSVVSGLIAGTIMMAIGMSILNYLVFLPIYALFMGMEEMSIESVKWYTIIAGILPFNIIKGIIIGILFVPLFVKMRSWIEQKQANIV</sequence>
<dbReference type="PANTHER" id="PTHR38438:SF1">
    <property type="entry name" value="RIBOFLAVIN TRANSPORTER RIBU"/>
    <property type="match status" value="1"/>
</dbReference>
<dbReference type="PANTHER" id="PTHR38438">
    <property type="entry name" value="RIBOFLAVIN TRANSPORTER RIBU"/>
    <property type="match status" value="1"/>
</dbReference>
<comment type="similarity">
    <text evidence="2 8">Belongs to the prokaryotic riboflavin transporter (P-RFT) (TC 2.A.87) family.</text>
</comment>
<dbReference type="InterPro" id="IPR025720">
    <property type="entry name" value="RibU"/>
</dbReference>
<evidence type="ECO:0000256" key="6">
    <source>
        <dbReference type="ARBA" id="ARBA00022989"/>
    </source>
</evidence>
<dbReference type="AlphaFoldDB" id="A0A9W5TW61"/>
<evidence type="ECO:0000256" key="4">
    <source>
        <dbReference type="ARBA" id="ARBA00022475"/>
    </source>
</evidence>
<keyword evidence="3 8" id="KW-0813">Transport</keyword>
<dbReference type="EMBL" id="BMJD01000006">
    <property type="protein sequence ID" value="GGB36829.1"/>
    <property type="molecule type" value="Genomic_DNA"/>
</dbReference>
<evidence type="ECO:0000256" key="5">
    <source>
        <dbReference type="ARBA" id="ARBA00022692"/>
    </source>
</evidence>
<feature type="transmembrane region" description="Helical" evidence="9">
    <location>
        <begin position="154"/>
        <end position="181"/>
    </location>
</feature>
<reference evidence="10" key="2">
    <citation type="submission" date="2020-09" db="EMBL/GenBank/DDBJ databases">
        <authorList>
            <person name="Sun Q."/>
            <person name="Zhou Y."/>
        </authorList>
    </citation>
    <scope>NUCLEOTIDE SEQUENCE</scope>
    <source>
        <strain evidence="10">CGMCC 1.15454</strain>
    </source>
</reference>
<evidence type="ECO:0000256" key="9">
    <source>
        <dbReference type="SAM" id="Phobius"/>
    </source>
</evidence>
<proteinExistence type="inferred from homology"/>
<evidence type="ECO:0000256" key="3">
    <source>
        <dbReference type="ARBA" id="ARBA00022448"/>
    </source>
</evidence>
<evidence type="ECO:0000313" key="10">
    <source>
        <dbReference type="EMBL" id="GGB36829.1"/>
    </source>
</evidence>
<comment type="function">
    <text evidence="8">Probably a riboflavin-binding protein that interacts with the energy-coupling factor (ECF) ABC-transporter complex.</text>
</comment>
<dbReference type="RefSeq" id="WP_188724803.1">
    <property type="nucleotide sequence ID" value="NZ_BMJD01000006.1"/>
</dbReference>
<keyword evidence="6 9" id="KW-1133">Transmembrane helix</keyword>
<feature type="transmembrane region" description="Helical" evidence="9">
    <location>
        <begin position="50"/>
        <end position="72"/>
    </location>
</feature>
<dbReference type="GO" id="GO:0005886">
    <property type="term" value="C:plasma membrane"/>
    <property type="evidence" value="ECO:0007669"/>
    <property type="project" value="UniProtKB-SubCell"/>
</dbReference>
<comment type="subcellular location">
    <subcellularLocation>
        <location evidence="1">Cell membrane</location>
        <topology evidence="1">Multi-pass membrane protein</topology>
    </subcellularLocation>
</comment>
<keyword evidence="5 9" id="KW-0812">Transmembrane</keyword>
<evidence type="ECO:0000256" key="2">
    <source>
        <dbReference type="ARBA" id="ARBA00005540"/>
    </source>
</evidence>
<dbReference type="PIRSF" id="PIRSF037778">
    <property type="entry name" value="UCP037778_transp_RibU"/>
    <property type="match status" value="1"/>
</dbReference>
<keyword evidence="7 8" id="KW-0472">Membrane</keyword>
<dbReference type="Proteomes" id="UP000621492">
    <property type="component" value="Unassembled WGS sequence"/>
</dbReference>
<evidence type="ECO:0000256" key="1">
    <source>
        <dbReference type="ARBA" id="ARBA00004651"/>
    </source>
</evidence>
<dbReference type="Pfam" id="PF12822">
    <property type="entry name" value="ECF_trnsprt"/>
    <property type="match status" value="1"/>
</dbReference>
<evidence type="ECO:0000256" key="8">
    <source>
        <dbReference type="PIRNR" id="PIRNR037778"/>
    </source>
</evidence>
<protein>
    <recommendedName>
        <fullName evidence="8">Riboflavin transporter</fullName>
    </recommendedName>
</protein>
<feature type="transmembrane region" description="Helical" evidence="9">
    <location>
        <begin position="84"/>
        <end position="103"/>
    </location>
</feature>
<accession>A0A9W5TW61</accession>
<organism evidence="10 11">
    <name type="scientific">Lentibacillus populi</name>
    <dbReference type="NCBI Taxonomy" id="1827502"/>
    <lineage>
        <taxon>Bacteria</taxon>
        <taxon>Bacillati</taxon>
        <taxon>Bacillota</taxon>
        <taxon>Bacilli</taxon>
        <taxon>Bacillales</taxon>
        <taxon>Bacillaceae</taxon>
        <taxon>Lentibacillus</taxon>
    </lineage>
</organism>
<feature type="transmembrane region" description="Helical" evidence="9">
    <location>
        <begin position="12"/>
        <end position="30"/>
    </location>
</feature>
<comment type="caution">
    <text evidence="10">The sequence shown here is derived from an EMBL/GenBank/DDBJ whole genome shotgun (WGS) entry which is preliminary data.</text>
</comment>
<keyword evidence="11" id="KW-1185">Reference proteome</keyword>
<dbReference type="InterPro" id="IPR024529">
    <property type="entry name" value="ECF_trnsprt_substrate-spec"/>
</dbReference>
<feature type="transmembrane region" description="Helical" evidence="9">
    <location>
        <begin position="115"/>
        <end position="142"/>
    </location>
</feature>
<gene>
    <name evidence="10" type="ORF">GCM10011409_12850</name>
</gene>
<dbReference type="GO" id="GO:0032217">
    <property type="term" value="F:riboflavin transmembrane transporter activity"/>
    <property type="evidence" value="ECO:0007669"/>
    <property type="project" value="UniProtKB-UniRule"/>
</dbReference>
<keyword evidence="4 8" id="KW-1003">Cell membrane</keyword>
<dbReference type="Gene3D" id="1.10.1760.20">
    <property type="match status" value="1"/>
</dbReference>
<name>A0A9W5TW61_9BACI</name>
<reference evidence="10" key="1">
    <citation type="journal article" date="2014" name="Int. J. Syst. Evol. Microbiol.">
        <title>Complete genome sequence of Corynebacterium casei LMG S-19264T (=DSM 44701T), isolated from a smear-ripened cheese.</title>
        <authorList>
            <consortium name="US DOE Joint Genome Institute (JGI-PGF)"/>
            <person name="Walter F."/>
            <person name="Albersmeier A."/>
            <person name="Kalinowski J."/>
            <person name="Ruckert C."/>
        </authorList>
    </citation>
    <scope>NUCLEOTIDE SEQUENCE</scope>
    <source>
        <strain evidence="10">CGMCC 1.15454</strain>
    </source>
</reference>
<evidence type="ECO:0000313" key="11">
    <source>
        <dbReference type="Proteomes" id="UP000621492"/>
    </source>
</evidence>